<proteinExistence type="predicted"/>
<dbReference type="PRINTS" id="PR00598">
    <property type="entry name" value="HTHMARR"/>
</dbReference>
<comment type="caution">
    <text evidence="2">The sequence shown here is derived from an EMBL/GenBank/DDBJ whole genome shotgun (WGS) entry which is preliminary data.</text>
</comment>
<dbReference type="EMBL" id="JBHMBH010000027">
    <property type="protein sequence ID" value="MFB9715034.1"/>
    <property type="molecule type" value="Genomic_DNA"/>
</dbReference>
<evidence type="ECO:0000313" key="3">
    <source>
        <dbReference type="Proteomes" id="UP001589536"/>
    </source>
</evidence>
<dbReference type="PANTHER" id="PTHR33164:SF43">
    <property type="entry name" value="HTH-TYPE TRANSCRIPTIONAL REPRESSOR YETL"/>
    <property type="match status" value="1"/>
</dbReference>
<dbReference type="Proteomes" id="UP001589536">
    <property type="component" value="Unassembled WGS sequence"/>
</dbReference>
<organism evidence="2 3">
    <name type="scientific">Arthrobacter methylotrophus</name>
    <dbReference type="NCBI Taxonomy" id="121291"/>
    <lineage>
        <taxon>Bacteria</taxon>
        <taxon>Bacillati</taxon>
        <taxon>Actinomycetota</taxon>
        <taxon>Actinomycetes</taxon>
        <taxon>Micrococcales</taxon>
        <taxon>Micrococcaceae</taxon>
        <taxon>Arthrobacter</taxon>
    </lineage>
</organism>
<dbReference type="InterPro" id="IPR000835">
    <property type="entry name" value="HTH_MarR-typ"/>
</dbReference>
<reference evidence="2 3" key="1">
    <citation type="submission" date="2024-09" db="EMBL/GenBank/DDBJ databases">
        <authorList>
            <person name="Sun Q."/>
            <person name="Mori K."/>
        </authorList>
    </citation>
    <scope>NUCLEOTIDE SEQUENCE [LARGE SCALE GENOMIC DNA]</scope>
    <source>
        <strain evidence="2 3">JCM 13519</strain>
    </source>
</reference>
<evidence type="ECO:0000259" key="1">
    <source>
        <dbReference type="PROSITE" id="PS50995"/>
    </source>
</evidence>
<dbReference type="PROSITE" id="PS50995">
    <property type="entry name" value="HTH_MARR_2"/>
    <property type="match status" value="1"/>
</dbReference>
<keyword evidence="3" id="KW-1185">Reference proteome</keyword>
<dbReference type="Gene3D" id="1.10.10.10">
    <property type="entry name" value="Winged helix-like DNA-binding domain superfamily/Winged helix DNA-binding domain"/>
    <property type="match status" value="1"/>
</dbReference>
<dbReference type="SUPFAM" id="SSF46785">
    <property type="entry name" value="Winged helix' DNA-binding domain"/>
    <property type="match status" value="1"/>
</dbReference>
<accession>A0ABV5US56</accession>
<dbReference type="InterPro" id="IPR036388">
    <property type="entry name" value="WH-like_DNA-bd_sf"/>
</dbReference>
<dbReference type="Pfam" id="PF12802">
    <property type="entry name" value="MarR_2"/>
    <property type="match status" value="1"/>
</dbReference>
<dbReference type="RefSeq" id="WP_345039009.1">
    <property type="nucleotide sequence ID" value="NZ_BAABED010000001.1"/>
</dbReference>
<protein>
    <submittedName>
        <fullName evidence="2">MarR family winged helix-turn-helix transcriptional regulator</fullName>
    </submittedName>
</protein>
<dbReference type="PANTHER" id="PTHR33164">
    <property type="entry name" value="TRANSCRIPTIONAL REGULATOR, MARR FAMILY"/>
    <property type="match status" value="1"/>
</dbReference>
<dbReference type="InterPro" id="IPR036390">
    <property type="entry name" value="WH_DNA-bd_sf"/>
</dbReference>
<evidence type="ECO:0000313" key="2">
    <source>
        <dbReference type="EMBL" id="MFB9715034.1"/>
    </source>
</evidence>
<sequence>MTIEAKAGQQSAAKDRLADAPISQDAGFLLAKLHAGGSVVNNRALAEFDLKERSYSVLILADSGLEPTQRELADFLSLDPSQIVALVDELEKRKLVTRAPGKQDRRAKTVTATAKGNQLLAQAAIAARRAESEVLSALDAEEAAQLKTLLRKALWG</sequence>
<feature type="domain" description="HTH marR-type" evidence="1">
    <location>
        <begin position="19"/>
        <end position="155"/>
    </location>
</feature>
<dbReference type="InterPro" id="IPR039422">
    <property type="entry name" value="MarR/SlyA-like"/>
</dbReference>
<name>A0ABV5US56_9MICC</name>
<dbReference type="SMART" id="SM00347">
    <property type="entry name" value="HTH_MARR"/>
    <property type="match status" value="1"/>
</dbReference>
<gene>
    <name evidence="2" type="ORF">ACFFPI_12995</name>
</gene>